<feature type="transmembrane region" description="Helical" evidence="2">
    <location>
        <begin position="381"/>
        <end position="402"/>
    </location>
</feature>
<sequence length="596" mass="63424">MSGNTDEGLSSGHQTQSDVTTGDGGTPAESERRSESGRDFLLSVVAALAVLAVLARLVGLGARPFHWDEARVGYWTLRYLESGAFEYRPVAGGPLLYLVDRHVFALLGASDATARLPAAVLGGLLPLCALLFRDRLDDVEAFVFAAVLAFNPLLVYYSRFLRGDVPLAFFALAFVGFAVRAYDRGSRRDAYAAAAALPLAVASSGFAAGYVLCWVAAGVLVLDQPSAVVDRGASARATVAELRARVAGRWNAAARAFLVFLGVTVYCFAPRAGPTVDAGLWKPTTWHLVLWEATGGALWKFFGVRVANRYPDAIHELFPYVFDTFDTLARTALPVLVAAVAAFLWTRYARADRRPLVAGFAYWGAAAAFVFPVVTEVSAPWVAVHVLLPLSLPGAVGIAALLTRAAAAARATDADGASFGGGLASADAATVAAVVLVVVAVVAQAGAVTAAGVYGPSDRTNHLAQYGQPSDDVEPLVANVSKFADGNRSTPEVLYVGSEYATGWDPGNEFPPVADSWGNRLPLPWYFERAGLDEVSTKNATTFDERAERGEIPPVVVTSPSLRERVSDRLGDDYEARSYRLGLWGRDVVVFVARSE</sequence>
<dbReference type="EMBL" id="JBHSXH010000015">
    <property type="protein sequence ID" value="MFC6825547.1"/>
    <property type="molecule type" value="Genomic_DNA"/>
</dbReference>
<keyword evidence="2" id="KW-1133">Transmembrane helix</keyword>
<feature type="transmembrane region" description="Helical" evidence="2">
    <location>
        <begin position="194"/>
        <end position="222"/>
    </location>
</feature>
<feature type="transmembrane region" description="Helical" evidence="2">
    <location>
        <begin position="40"/>
        <end position="59"/>
    </location>
</feature>
<evidence type="ECO:0000256" key="2">
    <source>
        <dbReference type="SAM" id="Phobius"/>
    </source>
</evidence>
<feature type="region of interest" description="Disordered" evidence="1">
    <location>
        <begin position="1"/>
        <end position="34"/>
    </location>
</feature>
<dbReference type="AlphaFoldDB" id="A0ABD5TY54"/>
<dbReference type="Pfam" id="PF13231">
    <property type="entry name" value="PMT_2"/>
    <property type="match status" value="1"/>
</dbReference>
<feature type="transmembrane region" description="Helical" evidence="2">
    <location>
        <begin position="357"/>
        <end position="375"/>
    </location>
</feature>
<proteinExistence type="predicted"/>
<gene>
    <name evidence="4" type="ORF">ACFQEV_11180</name>
</gene>
<evidence type="ECO:0000259" key="3">
    <source>
        <dbReference type="Pfam" id="PF13231"/>
    </source>
</evidence>
<accession>A0ABD5TY54</accession>
<dbReference type="Proteomes" id="UP001596408">
    <property type="component" value="Unassembled WGS sequence"/>
</dbReference>
<feature type="compositionally biased region" description="Polar residues" evidence="1">
    <location>
        <begin position="1"/>
        <end position="20"/>
    </location>
</feature>
<reference evidence="4 5" key="1">
    <citation type="journal article" date="2019" name="Int. J. Syst. Evol. Microbiol.">
        <title>The Global Catalogue of Microorganisms (GCM) 10K type strain sequencing project: providing services to taxonomists for standard genome sequencing and annotation.</title>
        <authorList>
            <consortium name="The Broad Institute Genomics Platform"/>
            <consortium name="The Broad Institute Genome Sequencing Center for Infectious Disease"/>
            <person name="Wu L."/>
            <person name="Ma J."/>
        </authorList>
    </citation>
    <scope>NUCLEOTIDE SEQUENCE [LARGE SCALE GENOMIC DNA]</scope>
    <source>
        <strain evidence="4 5">YIM 94188</strain>
    </source>
</reference>
<keyword evidence="2" id="KW-0812">Transmembrane</keyword>
<keyword evidence="5" id="KW-1185">Reference proteome</keyword>
<feature type="transmembrane region" description="Helical" evidence="2">
    <location>
        <begin position="327"/>
        <end position="345"/>
    </location>
</feature>
<feature type="transmembrane region" description="Helical" evidence="2">
    <location>
        <begin position="114"/>
        <end position="132"/>
    </location>
</feature>
<dbReference type="InterPro" id="IPR038731">
    <property type="entry name" value="RgtA/B/C-like"/>
</dbReference>
<dbReference type="PANTHER" id="PTHR41710:SF2">
    <property type="entry name" value="GLYCOSYL TRANSFERASE FAMILY 39_83 DOMAIN-CONTAINING PROTEIN"/>
    <property type="match status" value="1"/>
</dbReference>
<feature type="domain" description="Glycosyltransferase RgtA/B/C/D-like" evidence="3">
    <location>
        <begin position="94"/>
        <end position="223"/>
    </location>
</feature>
<protein>
    <submittedName>
        <fullName evidence="4">Flippase activity-associated protein Agl23</fullName>
    </submittedName>
</protein>
<name>A0ABD5TY54_9EURY</name>
<organism evidence="4 5">
    <name type="scientific">Halopelagius fulvigenes</name>
    <dbReference type="NCBI Taxonomy" id="1198324"/>
    <lineage>
        <taxon>Archaea</taxon>
        <taxon>Methanobacteriati</taxon>
        <taxon>Methanobacteriota</taxon>
        <taxon>Stenosarchaea group</taxon>
        <taxon>Halobacteria</taxon>
        <taxon>Halobacteriales</taxon>
        <taxon>Haloferacaceae</taxon>
    </lineage>
</organism>
<dbReference type="NCBIfam" id="TIGR03663">
    <property type="entry name" value="flippase activity-associated protein Agl23"/>
    <property type="match status" value="1"/>
</dbReference>
<feature type="transmembrane region" description="Helical" evidence="2">
    <location>
        <begin position="165"/>
        <end position="182"/>
    </location>
</feature>
<evidence type="ECO:0000256" key="1">
    <source>
        <dbReference type="SAM" id="MobiDB-lite"/>
    </source>
</evidence>
<evidence type="ECO:0000313" key="5">
    <source>
        <dbReference type="Proteomes" id="UP001596408"/>
    </source>
</evidence>
<comment type="caution">
    <text evidence="4">The sequence shown here is derived from an EMBL/GenBank/DDBJ whole genome shotgun (WGS) entry which is preliminary data.</text>
</comment>
<keyword evidence="2" id="KW-0472">Membrane</keyword>
<feature type="transmembrane region" description="Helical" evidence="2">
    <location>
        <begin position="139"/>
        <end position="159"/>
    </location>
</feature>
<dbReference type="RefSeq" id="WP_379695873.1">
    <property type="nucleotide sequence ID" value="NZ_JBHSXH010000015.1"/>
</dbReference>
<dbReference type="PANTHER" id="PTHR41710">
    <property type="entry name" value="GLYCOSYL TRANSFERASE, FAMILY 39"/>
    <property type="match status" value="1"/>
</dbReference>
<dbReference type="InterPro" id="IPR019962">
    <property type="entry name" value="CHP03663"/>
</dbReference>
<evidence type="ECO:0000313" key="4">
    <source>
        <dbReference type="EMBL" id="MFC6825547.1"/>
    </source>
</evidence>